<evidence type="ECO:0000259" key="10">
    <source>
        <dbReference type="Pfam" id="PF00483"/>
    </source>
</evidence>
<comment type="function">
    <text evidence="9">Catalyzes the formation of dTDP-glucose, from dTTP and glucose 1-phosphate, as well as its pyrophosphorolysis.</text>
</comment>
<dbReference type="GO" id="GO:0046872">
    <property type="term" value="F:metal ion binding"/>
    <property type="evidence" value="ECO:0007669"/>
    <property type="project" value="UniProtKB-KW"/>
</dbReference>
<dbReference type="EMBL" id="CP003984">
    <property type="protein sequence ID" value="AII86252.1"/>
    <property type="molecule type" value="Genomic_DNA"/>
</dbReference>
<evidence type="ECO:0000256" key="9">
    <source>
        <dbReference type="RuleBase" id="RU003706"/>
    </source>
</evidence>
<dbReference type="Pfam" id="PF00483">
    <property type="entry name" value="NTP_transferase"/>
    <property type="match status" value="1"/>
</dbReference>
<keyword evidence="7 9" id="KW-0460">Magnesium</keyword>
<accession>A0AAN0RHI5</accession>
<comment type="catalytic activity">
    <reaction evidence="8 9">
        <text>dTTP + alpha-D-glucose 1-phosphate + H(+) = dTDP-alpha-D-glucose + diphosphate</text>
        <dbReference type="Rhea" id="RHEA:15225"/>
        <dbReference type="ChEBI" id="CHEBI:15378"/>
        <dbReference type="ChEBI" id="CHEBI:33019"/>
        <dbReference type="ChEBI" id="CHEBI:37568"/>
        <dbReference type="ChEBI" id="CHEBI:57477"/>
        <dbReference type="ChEBI" id="CHEBI:58601"/>
        <dbReference type="EC" id="2.7.7.24"/>
    </reaction>
</comment>
<dbReference type="KEGG" id="ptp:RCA23_c06940"/>
<protein>
    <recommendedName>
        <fullName evidence="3 9">Glucose-1-phosphate thymidylyltransferase</fullName>
        <ecNumber evidence="3 9">2.7.7.24</ecNumber>
    </recommendedName>
</protein>
<feature type="domain" description="Nucleotidyl transferase" evidence="10">
    <location>
        <begin position="5"/>
        <end position="240"/>
    </location>
</feature>
<reference evidence="11 12" key="1">
    <citation type="journal article" date="2014" name="ISME J.">
        <title>Adaptation of an abundant Roseobacter RCA organism to pelagic systems revealed by genomic and transcriptomic analyses.</title>
        <authorList>
            <person name="Voget S."/>
            <person name="Wemheuer B."/>
            <person name="Brinkhoff T."/>
            <person name="Vollmers J."/>
            <person name="Dietrich S."/>
            <person name="Giebel H.A."/>
            <person name="Beardsley C."/>
            <person name="Sardemann C."/>
            <person name="Bakenhus I."/>
            <person name="Billerbeck S."/>
            <person name="Daniel R."/>
            <person name="Simon M."/>
        </authorList>
    </citation>
    <scope>NUCLEOTIDE SEQUENCE [LARGE SCALE GENOMIC DNA]</scope>
    <source>
        <strain evidence="11 12">RCA23</strain>
    </source>
</reference>
<evidence type="ECO:0000256" key="6">
    <source>
        <dbReference type="ARBA" id="ARBA00022723"/>
    </source>
</evidence>
<evidence type="ECO:0000313" key="11">
    <source>
        <dbReference type="EMBL" id="AII86252.1"/>
    </source>
</evidence>
<dbReference type="CDD" id="cd02538">
    <property type="entry name" value="G1P_TT_short"/>
    <property type="match status" value="1"/>
</dbReference>
<evidence type="ECO:0000256" key="5">
    <source>
        <dbReference type="ARBA" id="ARBA00022695"/>
    </source>
</evidence>
<evidence type="ECO:0000256" key="2">
    <source>
        <dbReference type="ARBA" id="ARBA00010480"/>
    </source>
</evidence>
<keyword evidence="12" id="KW-1185">Reference proteome</keyword>
<dbReference type="PANTHER" id="PTHR43532">
    <property type="entry name" value="GLUCOSE-1-PHOSPHATE THYMIDYLYLTRANSFERASE"/>
    <property type="match status" value="1"/>
</dbReference>
<evidence type="ECO:0000313" key="12">
    <source>
        <dbReference type="Proteomes" id="UP000028680"/>
    </source>
</evidence>
<dbReference type="SUPFAM" id="SSF53448">
    <property type="entry name" value="Nucleotide-diphospho-sugar transferases"/>
    <property type="match status" value="1"/>
</dbReference>
<keyword evidence="4 9" id="KW-0808">Transferase</keyword>
<dbReference type="GO" id="GO:0008879">
    <property type="term" value="F:glucose-1-phosphate thymidylyltransferase activity"/>
    <property type="evidence" value="ECO:0007669"/>
    <property type="project" value="UniProtKB-EC"/>
</dbReference>
<dbReference type="FunFam" id="3.90.550.10:FF:000023">
    <property type="entry name" value="Glucose-1-phosphate thymidylyltransferase"/>
    <property type="match status" value="1"/>
</dbReference>
<dbReference type="EC" id="2.7.7.24" evidence="3 9"/>
<sequence length="361" mass="38930">MTQRKGIILAGGSGTRLYPITMGVSKQLLPIYDKPMVYYPLTVLMMAGIREVMVITTPNDADQFKRVLGDGSQWGISLQYKVQPSPDGLAQAFILAEQFLAGAPSVMVLGDNIFCGHGLPDLLQEADKTTSGATIFTYQVADPERYGVVDFDKDGSVKSIIEKPSVPPSNLAVTGLYFVDETAPERAKNVRPSARGELEITSLLKSYLCDDALSVQTMGSCFAWMDAGTHDSLLDAGNFVRTLTERQGIPVGSPDRVALDMGWIGEAKQKNCAQKKNLVERPTTLHLSVPSDNITNAENISNSSAEMDLGGLTPSNLISNCLAKEKDQTGLILSPRKITALRRKSGGVAGVMEEMHKADSS</sequence>
<evidence type="ECO:0000256" key="7">
    <source>
        <dbReference type="ARBA" id="ARBA00022842"/>
    </source>
</evidence>
<dbReference type="NCBIfam" id="TIGR01207">
    <property type="entry name" value="rmlA"/>
    <property type="match status" value="1"/>
</dbReference>
<dbReference type="AlphaFoldDB" id="A0AAN0RHI5"/>
<keyword evidence="5 9" id="KW-0548">Nucleotidyltransferase</keyword>
<gene>
    <name evidence="11" type="primary">rfbA</name>
    <name evidence="11" type="ORF">RCA23_c06940</name>
</gene>
<evidence type="ECO:0000256" key="4">
    <source>
        <dbReference type="ARBA" id="ARBA00022679"/>
    </source>
</evidence>
<dbReference type="InterPro" id="IPR005907">
    <property type="entry name" value="G1P_thy_trans_s"/>
</dbReference>
<dbReference type="InterPro" id="IPR029044">
    <property type="entry name" value="Nucleotide-diphossugar_trans"/>
</dbReference>
<evidence type="ECO:0000256" key="8">
    <source>
        <dbReference type="ARBA" id="ARBA00049336"/>
    </source>
</evidence>
<dbReference type="InterPro" id="IPR005835">
    <property type="entry name" value="NTP_transferase_dom"/>
</dbReference>
<evidence type="ECO:0000256" key="1">
    <source>
        <dbReference type="ARBA" id="ARBA00001946"/>
    </source>
</evidence>
<dbReference type="PANTHER" id="PTHR43532:SF1">
    <property type="entry name" value="GLUCOSE-1-PHOSPHATE THYMIDYLYLTRANSFERASE 1"/>
    <property type="match status" value="1"/>
</dbReference>
<name>A0AAN0RHI5_9RHOB</name>
<keyword evidence="6 9" id="KW-0479">Metal-binding</keyword>
<evidence type="ECO:0000256" key="3">
    <source>
        <dbReference type="ARBA" id="ARBA00012461"/>
    </source>
</evidence>
<dbReference type="Gene3D" id="3.90.550.10">
    <property type="entry name" value="Spore Coat Polysaccharide Biosynthesis Protein SpsA, Chain A"/>
    <property type="match status" value="1"/>
</dbReference>
<comment type="cofactor">
    <cofactor evidence="1">
        <name>Mg(2+)</name>
        <dbReference type="ChEBI" id="CHEBI:18420"/>
    </cofactor>
</comment>
<dbReference type="Proteomes" id="UP000028680">
    <property type="component" value="Chromosome"/>
</dbReference>
<proteinExistence type="inferred from homology"/>
<comment type="similarity">
    <text evidence="2 9">Belongs to the glucose-1-phosphate thymidylyltransferase family.</text>
</comment>
<organism evidence="11 12">
    <name type="scientific">Planktomarina temperata RCA23</name>
    <dbReference type="NCBI Taxonomy" id="666509"/>
    <lineage>
        <taxon>Bacteria</taxon>
        <taxon>Pseudomonadati</taxon>
        <taxon>Pseudomonadota</taxon>
        <taxon>Alphaproteobacteria</taxon>
        <taxon>Rhodobacterales</taxon>
        <taxon>Paracoccaceae</taxon>
        <taxon>Planktomarina</taxon>
    </lineage>
</organism>